<feature type="domain" description="Major facilitator superfamily (MFS) profile" evidence="8">
    <location>
        <begin position="1"/>
        <end position="395"/>
    </location>
</feature>
<feature type="transmembrane region" description="Helical" evidence="7">
    <location>
        <begin position="252"/>
        <end position="272"/>
    </location>
</feature>
<keyword evidence="4 7" id="KW-0812">Transmembrane</keyword>
<dbReference type="AlphaFoldDB" id="A0A265NC88"/>
<proteinExistence type="predicted"/>
<feature type="transmembrane region" description="Helical" evidence="7">
    <location>
        <begin position="215"/>
        <end position="232"/>
    </location>
</feature>
<dbReference type="Gene3D" id="1.20.1250.20">
    <property type="entry name" value="MFS general substrate transporter like domains"/>
    <property type="match status" value="1"/>
</dbReference>
<feature type="transmembrane region" description="Helical" evidence="7">
    <location>
        <begin position="303"/>
        <end position="328"/>
    </location>
</feature>
<feature type="transmembrane region" description="Helical" evidence="7">
    <location>
        <begin position="279"/>
        <end position="297"/>
    </location>
</feature>
<dbReference type="PRINTS" id="PR01988">
    <property type="entry name" value="EXPORTERBACE"/>
</dbReference>
<name>A0A265NC88_9BACI</name>
<comment type="subcellular location">
    <subcellularLocation>
        <location evidence="1">Cell membrane</location>
        <topology evidence="1">Multi-pass membrane protein</topology>
    </subcellularLocation>
</comment>
<evidence type="ECO:0000256" key="3">
    <source>
        <dbReference type="ARBA" id="ARBA00022475"/>
    </source>
</evidence>
<dbReference type="Proteomes" id="UP000216498">
    <property type="component" value="Unassembled WGS sequence"/>
</dbReference>
<evidence type="ECO:0000256" key="2">
    <source>
        <dbReference type="ARBA" id="ARBA00022448"/>
    </source>
</evidence>
<keyword evidence="10" id="KW-1185">Reference proteome</keyword>
<keyword evidence="3" id="KW-1003">Cell membrane</keyword>
<dbReference type="OrthoDB" id="2156306at2"/>
<evidence type="ECO:0000259" key="8">
    <source>
        <dbReference type="PROSITE" id="PS50850"/>
    </source>
</evidence>
<comment type="caution">
    <text evidence="9">The sequence shown here is derived from an EMBL/GenBank/DDBJ whole genome shotgun (WGS) entry which is preliminary data.</text>
</comment>
<feature type="transmembrane region" description="Helical" evidence="7">
    <location>
        <begin position="97"/>
        <end position="124"/>
    </location>
</feature>
<feature type="transmembrane region" description="Helical" evidence="7">
    <location>
        <begin position="340"/>
        <end position="362"/>
    </location>
</feature>
<dbReference type="InterPro" id="IPR036259">
    <property type="entry name" value="MFS_trans_sf"/>
</dbReference>
<keyword evidence="5 7" id="KW-1133">Transmembrane helix</keyword>
<feature type="transmembrane region" description="Helical" evidence="7">
    <location>
        <begin position="73"/>
        <end position="91"/>
    </location>
</feature>
<dbReference type="RefSeq" id="WP_094883261.1">
    <property type="nucleotide sequence ID" value="NZ_NPMS01000001.1"/>
</dbReference>
<evidence type="ECO:0000313" key="10">
    <source>
        <dbReference type="Proteomes" id="UP000216498"/>
    </source>
</evidence>
<dbReference type="CDD" id="cd06173">
    <property type="entry name" value="MFS_MefA_like"/>
    <property type="match status" value="1"/>
</dbReference>
<evidence type="ECO:0000256" key="7">
    <source>
        <dbReference type="SAM" id="Phobius"/>
    </source>
</evidence>
<feature type="transmembrane region" description="Helical" evidence="7">
    <location>
        <begin position="12"/>
        <end position="34"/>
    </location>
</feature>
<evidence type="ECO:0000256" key="5">
    <source>
        <dbReference type="ARBA" id="ARBA00022989"/>
    </source>
</evidence>
<dbReference type="GO" id="GO:0005886">
    <property type="term" value="C:plasma membrane"/>
    <property type="evidence" value="ECO:0007669"/>
    <property type="project" value="UniProtKB-SubCell"/>
</dbReference>
<dbReference type="InterPro" id="IPR020846">
    <property type="entry name" value="MFS_dom"/>
</dbReference>
<dbReference type="PANTHER" id="PTHR43266">
    <property type="entry name" value="MACROLIDE-EFFLUX PROTEIN"/>
    <property type="match status" value="1"/>
</dbReference>
<organism evidence="9 10">
    <name type="scientific">Virgibacillus indicus</name>
    <dbReference type="NCBI Taxonomy" id="2024554"/>
    <lineage>
        <taxon>Bacteria</taxon>
        <taxon>Bacillati</taxon>
        <taxon>Bacillota</taxon>
        <taxon>Bacilli</taxon>
        <taxon>Bacillales</taxon>
        <taxon>Bacillaceae</taxon>
        <taxon>Virgibacillus</taxon>
    </lineage>
</organism>
<keyword evidence="2" id="KW-0813">Transport</keyword>
<evidence type="ECO:0000256" key="6">
    <source>
        <dbReference type="ARBA" id="ARBA00023136"/>
    </source>
</evidence>
<dbReference type="PROSITE" id="PS50850">
    <property type="entry name" value="MFS"/>
    <property type="match status" value="1"/>
</dbReference>
<dbReference type="PANTHER" id="PTHR43266:SF2">
    <property type="entry name" value="MAJOR FACILITATOR SUPERFAMILY (MFS) PROFILE DOMAIN-CONTAINING PROTEIN"/>
    <property type="match status" value="1"/>
</dbReference>
<feature type="transmembrane region" description="Helical" evidence="7">
    <location>
        <begin position="163"/>
        <end position="180"/>
    </location>
</feature>
<dbReference type="GO" id="GO:0022857">
    <property type="term" value="F:transmembrane transporter activity"/>
    <property type="evidence" value="ECO:0007669"/>
    <property type="project" value="InterPro"/>
</dbReference>
<reference evidence="9 10" key="1">
    <citation type="submission" date="2017-08" db="EMBL/GenBank/DDBJ databases">
        <title>Virgibacillus indicus sp. nov. and Virgibacillus profoundi sp. nov, two moderately halophilic bacteria isolated from marine sediment by using the Microfluidic Streak Plate.</title>
        <authorList>
            <person name="Xu B."/>
            <person name="Hu B."/>
            <person name="Wang J."/>
            <person name="Zhu Y."/>
            <person name="Huang L."/>
            <person name="Du W."/>
            <person name="Huang Y."/>
        </authorList>
    </citation>
    <scope>NUCLEOTIDE SEQUENCE [LARGE SCALE GENOMIC DNA]</scope>
    <source>
        <strain evidence="9 10">IO3-P2-C2</strain>
    </source>
</reference>
<feature type="transmembrane region" description="Helical" evidence="7">
    <location>
        <begin position="136"/>
        <end position="157"/>
    </location>
</feature>
<accession>A0A265NC88</accession>
<dbReference type="SUPFAM" id="SSF103473">
    <property type="entry name" value="MFS general substrate transporter"/>
    <property type="match status" value="1"/>
</dbReference>
<evidence type="ECO:0000313" key="9">
    <source>
        <dbReference type="EMBL" id="OZU89660.1"/>
    </source>
</evidence>
<evidence type="ECO:0000256" key="4">
    <source>
        <dbReference type="ARBA" id="ARBA00022692"/>
    </source>
</evidence>
<dbReference type="Pfam" id="PF07690">
    <property type="entry name" value="MFS_1"/>
    <property type="match status" value="1"/>
</dbReference>
<dbReference type="EMBL" id="NPMS01000001">
    <property type="protein sequence ID" value="OZU89660.1"/>
    <property type="molecule type" value="Genomic_DNA"/>
</dbReference>
<keyword evidence="6 7" id="KW-0472">Membrane</keyword>
<feature type="transmembrane region" description="Helical" evidence="7">
    <location>
        <begin position="368"/>
        <end position="391"/>
    </location>
</feature>
<gene>
    <name evidence="9" type="ORF">CIL03_00530</name>
</gene>
<protein>
    <submittedName>
        <fullName evidence="9">MFS transporter</fullName>
    </submittedName>
</protein>
<feature type="transmembrane region" description="Helical" evidence="7">
    <location>
        <begin position="40"/>
        <end position="61"/>
    </location>
</feature>
<dbReference type="InterPro" id="IPR022324">
    <property type="entry name" value="Bacilysin_exporter_BacE_put"/>
</dbReference>
<sequence length="415" mass="46095">MMKNWKDPAILLFSIGISSIGDFIYLVAINIIVYQLTGSAAAVAGLWIIGPFTNIATKFWTGSFIDYRSKKKVMVATYIIRAVFICLIPFAPNIAVIYGILVILSVAKAFFNPSSMTYVAILIPKEQRKRFNSIRSFASSGAFIIGPAIGGSLILAASVETALWINSLFFVFSAILLLFLPEKENIDKETIPALTFSQVVRDFTVVQKFMSANKYAAFIYFGFIMVMIFSFAMDAQEVVFTQQVIGLSEMEYSLLISITGIGSVAGAVLLSFFSNKLSLRFMIVIGLTMMTLGYVIYAFSWSFASIVAGFVILGFFNVFLNAGIMTFYQNNVPVEIMGRVTSIYQLIQSAIQVIFILAIGFLADIVSLRITIVTLALVMLLSSFIFSVYVLKPNKKFFYREDGTEDAELMQRTTK</sequence>
<evidence type="ECO:0000256" key="1">
    <source>
        <dbReference type="ARBA" id="ARBA00004651"/>
    </source>
</evidence>
<dbReference type="InterPro" id="IPR011701">
    <property type="entry name" value="MFS"/>
</dbReference>